<proteinExistence type="inferred from homology"/>
<evidence type="ECO:0000259" key="7">
    <source>
        <dbReference type="Pfam" id="PF00892"/>
    </source>
</evidence>
<feature type="domain" description="EamA" evidence="7">
    <location>
        <begin position="17"/>
        <end position="147"/>
    </location>
</feature>
<dbReference type="STRING" id="990712.SAMN05216257_10364"/>
<evidence type="ECO:0000256" key="2">
    <source>
        <dbReference type="ARBA" id="ARBA00007362"/>
    </source>
</evidence>
<dbReference type="Pfam" id="PF00892">
    <property type="entry name" value="EamA"/>
    <property type="match status" value="2"/>
</dbReference>
<feature type="transmembrane region" description="Helical" evidence="6">
    <location>
        <begin position="133"/>
        <end position="151"/>
    </location>
</feature>
<dbReference type="OrthoDB" id="8688375at2"/>
<reference evidence="9" key="1">
    <citation type="submission" date="2016-10" db="EMBL/GenBank/DDBJ databases">
        <authorList>
            <person name="Varghese N."/>
            <person name="Submissions S."/>
        </authorList>
    </citation>
    <scope>NUCLEOTIDE SEQUENCE [LARGE SCALE GENOMIC DNA]</scope>
    <source>
        <strain evidence="9">CGMCC 1.10789</strain>
    </source>
</reference>
<dbReference type="PANTHER" id="PTHR32322">
    <property type="entry name" value="INNER MEMBRANE TRANSPORTER"/>
    <property type="match status" value="1"/>
</dbReference>
<dbReference type="EMBL" id="FNFV01000003">
    <property type="protein sequence ID" value="SDK49477.1"/>
    <property type="molecule type" value="Genomic_DNA"/>
</dbReference>
<feature type="transmembrane region" description="Helical" evidence="6">
    <location>
        <begin position="47"/>
        <end position="63"/>
    </location>
</feature>
<feature type="domain" description="EamA" evidence="7">
    <location>
        <begin position="162"/>
        <end position="295"/>
    </location>
</feature>
<comment type="subcellular location">
    <subcellularLocation>
        <location evidence="1">Membrane</location>
        <topology evidence="1">Multi-pass membrane protein</topology>
    </subcellularLocation>
</comment>
<feature type="transmembrane region" description="Helical" evidence="6">
    <location>
        <begin position="279"/>
        <end position="295"/>
    </location>
</feature>
<organism evidence="8 9">
    <name type="scientific">Meinhardsimonia xiamenensis</name>
    <dbReference type="NCBI Taxonomy" id="990712"/>
    <lineage>
        <taxon>Bacteria</taxon>
        <taxon>Pseudomonadati</taxon>
        <taxon>Pseudomonadota</taxon>
        <taxon>Alphaproteobacteria</taxon>
        <taxon>Rhodobacterales</taxon>
        <taxon>Paracoccaceae</taxon>
        <taxon>Meinhardsimonia</taxon>
    </lineage>
</organism>
<dbReference type="InterPro" id="IPR037185">
    <property type="entry name" value="EmrE-like"/>
</dbReference>
<dbReference type="InterPro" id="IPR000620">
    <property type="entry name" value="EamA_dom"/>
</dbReference>
<keyword evidence="5 6" id="KW-0472">Membrane</keyword>
<dbReference type="PANTHER" id="PTHR32322:SF2">
    <property type="entry name" value="EAMA DOMAIN-CONTAINING PROTEIN"/>
    <property type="match status" value="1"/>
</dbReference>
<evidence type="ECO:0000256" key="3">
    <source>
        <dbReference type="ARBA" id="ARBA00022692"/>
    </source>
</evidence>
<dbReference type="InterPro" id="IPR050638">
    <property type="entry name" value="AA-Vitamin_Transporters"/>
</dbReference>
<name>A0A1G9CCW7_9RHOB</name>
<dbReference type="RefSeq" id="WP_092499627.1">
    <property type="nucleotide sequence ID" value="NZ_FNFV01000003.1"/>
</dbReference>
<keyword evidence="9" id="KW-1185">Reference proteome</keyword>
<evidence type="ECO:0000313" key="9">
    <source>
        <dbReference type="Proteomes" id="UP000199328"/>
    </source>
</evidence>
<evidence type="ECO:0000256" key="1">
    <source>
        <dbReference type="ARBA" id="ARBA00004141"/>
    </source>
</evidence>
<feature type="transmembrane region" description="Helical" evidence="6">
    <location>
        <begin position="192"/>
        <end position="214"/>
    </location>
</feature>
<keyword evidence="3 6" id="KW-0812">Transmembrane</keyword>
<protein>
    <submittedName>
        <fullName evidence="8">EamA-like transporter family protein</fullName>
    </submittedName>
</protein>
<feature type="transmembrane region" description="Helical" evidence="6">
    <location>
        <begin position="75"/>
        <end position="92"/>
    </location>
</feature>
<evidence type="ECO:0000256" key="6">
    <source>
        <dbReference type="SAM" id="Phobius"/>
    </source>
</evidence>
<comment type="similarity">
    <text evidence="2">Belongs to the EamA transporter family.</text>
</comment>
<dbReference type="Proteomes" id="UP000199328">
    <property type="component" value="Unassembled WGS sequence"/>
</dbReference>
<evidence type="ECO:0000313" key="8">
    <source>
        <dbReference type="EMBL" id="SDK49477.1"/>
    </source>
</evidence>
<dbReference type="GO" id="GO:0016020">
    <property type="term" value="C:membrane"/>
    <property type="evidence" value="ECO:0007669"/>
    <property type="project" value="UniProtKB-SubCell"/>
</dbReference>
<feature type="transmembrane region" description="Helical" evidence="6">
    <location>
        <begin position="252"/>
        <end position="273"/>
    </location>
</feature>
<feature type="transmembrane region" description="Helical" evidence="6">
    <location>
        <begin position="7"/>
        <end position="27"/>
    </location>
</feature>
<evidence type="ECO:0000256" key="5">
    <source>
        <dbReference type="ARBA" id="ARBA00023136"/>
    </source>
</evidence>
<dbReference type="SUPFAM" id="SSF103481">
    <property type="entry name" value="Multidrug resistance efflux transporter EmrE"/>
    <property type="match status" value="2"/>
</dbReference>
<feature type="transmembrane region" description="Helical" evidence="6">
    <location>
        <begin position="226"/>
        <end position="245"/>
    </location>
</feature>
<evidence type="ECO:0000256" key="4">
    <source>
        <dbReference type="ARBA" id="ARBA00022989"/>
    </source>
</evidence>
<feature type="transmembrane region" description="Helical" evidence="6">
    <location>
        <begin position="157"/>
        <end position="180"/>
    </location>
</feature>
<gene>
    <name evidence="8" type="ORF">SAMN05216257_10364</name>
</gene>
<sequence>MRAGRQVAAAQPIHVAALLVIGAGWGLTQPLAKIAVTAGLHPLGMVFWQQVIVALILGAVLALRGRLPGLSAGRMGWFAVIALLGTILPNSAGYTAAIHLPAGIISIVTSMVPIFAWPVAIALGADRFERVRAAGLALGLAGVAVLVLPGAGLPRAAAGAFVLLAALAPLCYAFEGNLIARFGTAGLDPVQLLFGASIVGAAGMLPLTLATGTWFELAPHWTAGDAALVVSSVIHAVVYAGYFAVVRRAGAVFAAQVAYLVTGFGVLWAMLLLGERYPASAWLAMALILTGMTLVRPRLT</sequence>
<keyword evidence="4 6" id="KW-1133">Transmembrane helix</keyword>
<dbReference type="AlphaFoldDB" id="A0A1G9CCW7"/>
<feature type="transmembrane region" description="Helical" evidence="6">
    <location>
        <begin position="98"/>
        <end position="121"/>
    </location>
</feature>
<accession>A0A1G9CCW7</accession>